<dbReference type="EMBL" id="ML987190">
    <property type="protein sequence ID" value="KAF2255238.1"/>
    <property type="molecule type" value="Genomic_DNA"/>
</dbReference>
<gene>
    <name evidence="2" type="ORF">BU26DRAFT_547233</name>
</gene>
<dbReference type="InterPro" id="IPR036047">
    <property type="entry name" value="F-box-like_dom_sf"/>
</dbReference>
<dbReference type="OrthoDB" id="3800738at2759"/>
<sequence>MASAQDRVLSTPELLEHILAQLPTRDLLFAQRLSRHFRKAITLSPSLQQLLFFHASPFKEDRQWTLNPLLREVLVPWFVRPSNRWAMPTYESIELLDGLDDESGRQAFLRPEASWRRMLLIQPPPTSLSVVKFCHAMMGDFCNEAKVPFKGSKSGGVTMGVIYDITESFLRHERVASFGLSILDLEEGPQITLYLTYTVQCCIDTDLRKWSLRSEAAEIQEQHLEYKEREESAERKRFDRTWTSDLTVEKGGVDSVEFERWQRDRAPISSLLSDVR</sequence>
<dbReference type="Pfam" id="PF00646">
    <property type="entry name" value="F-box"/>
    <property type="match status" value="1"/>
</dbReference>
<organism evidence="2 3">
    <name type="scientific">Trematosphaeria pertusa</name>
    <dbReference type="NCBI Taxonomy" id="390896"/>
    <lineage>
        <taxon>Eukaryota</taxon>
        <taxon>Fungi</taxon>
        <taxon>Dikarya</taxon>
        <taxon>Ascomycota</taxon>
        <taxon>Pezizomycotina</taxon>
        <taxon>Dothideomycetes</taxon>
        <taxon>Pleosporomycetidae</taxon>
        <taxon>Pleosporales</taxon>
        <taxon>Massarineae</taxon>
        <taxon>Trematosphaeriaceae</taxon>
        <taxon>Trematosphaeria</taxon>
    </lineage>
</organism>
<feature type="domain" description="F-box" evidence="1">
    <location>
        <begin position="12"/>
        <end position="45"/>
    </location>
</feature>
<reference evidence="2" key="1">
    <citation type="journal article" date="2020" name="Stud. Mycol.">
        <title>101 Dothideomycetes genomes: a test case for predicting lifestyles and emergence of pathogens.</title>
        <authorList>
            <person name="Haridas S."/>
            <person name="Albert R."/>
            <person name="Binder M."/>
            <person name="Bloem J."/>
            <person name="Labutti K."/>
            <person name="Salamov A."/>
            <person name="Andreopoulos B."/>
            <person name="Baker S."/>
            <person name="Barry K."/>
            <person name="Bills G."/>
            <person name="Bluhm B."/>
            <person name="Cannon C."/>
            <person name="Castanera R."/>
            <person name="Culley D."/>
            <person name="Daum C."/>
            <person name="Ezra D."/>
            <person name="Gonzalez J."/>
            <person name="Henrissat B."/>
            <person name="Kuo A."/>
            <person name="Liang C."/>
            <person name="Lipzen A."/>
            <person name="Lutzoni F."/>
            <person name="Magnuson J."/>
            <person name="Mondo S."/>
            <person name="Nolan M."/>
            <person name="Ohm R."/>
            <person name="Pangilinan J."/>
            <person name="Park H.-J."/>
            <person name="Ramirez L."/>
            <person name="Alfaro M."/>
            <person name="Sun H."/>
            <person name="Tritt A."/>
            <person name="Yoshinaga Y."/>
            <person name="Zwiers L.-H."/>
            <person name="Turgeon B."/>
            <person name="Goodwin S."/>
            <person name="Spatafora J."/>
            <person name="Crous P."/>
            <person name="Grigoriev I."/>
        </authorList>
    </citation>
    <scope>NUCLEOTIDE SEQUENCE</scope>
    <source>
        <strain evidence="2">CBS 122368</strain>
    </source>
</reference>
<proteinExistence type="predicted"/>
<evidence type="ECO:0000313" key="2">
    <source>
        <dbReference type="EMBL" id="KAF2255238.1"/>
    </source>
</evidence>
<protein>
    <recommendedName>
        <fullName evidence="1">F-box domain-containing protein</fullName>
    </recommendedName>
</protein>
<dbReference type="InterPro" id="IPR001810">
    <property type="entry name" value="F-box_dom"/>
</dbReference>
<dbReference type="RefSeq" id="XP_033690242.1">
    <property type="nucleotide sequence ID" value="XM_033831875.1"/>
</dbReference>
<dbReference type="GeneID" id="54585205"/>
<dbReference type="Proteomes" id="UP000800094">
    <property type="component" value="Unassembled WGS sequence"/>
</dbReference>
<evidence type="ECO:0000259" key="1">
    <source>
        <dbReference type="Pfam" id="PF00646"/>
    </source>
</evidence>
<dbReference type="SUPFAM" id="SSF81383">
    <property type="entry name" value="F-box domain"/>
    <property type="match status" value="1"/>
</dbReference>
<dbReference type="AlphaFoldDB" id="A0A6A6IY51"/>
<keyword evidence="3" id="KW-1185">Reference proteome</keyword>
<name>A0A6A6IY51_9PLEO</name>
<accession>A0A6A6IY51</accession>
<evidence type="ECO:0000313" key="3">
    <source>
        <dbReference type="Proteomes" id="UP000800094"/>
    </source>
</evidence>